<feature type="signal peptide" evidence="1">
    <location>
        <begin position="1"/>
        <end position="16"/>
    </location>
</feature>
<organism evidence="2 3">
    <name type="scientific">Podospora didyma</name>
    <dbReference type="NCBI Taxonomy" id="330526"/>
    <lineage>
        <taxon>Eukaryota</taxon>
        <taxon>Fungi</taxon>
        <taxon>Dikarya</taxon>
        <taxon>Ascomycota</taxon>
        <taxon>Pezizomycotina</taxon>
        <taxon>Sordariomycetes</taxon>
        <taxon>Sordariomycetidae</taxon>
        <taxon>Sordariales</taxon>
        <taxon>Podosporaceae</taxon>
        <taxon>Podospora</taxon>
    </lineage>
</organism>
<sequence>MKVSIILTFGAGIVAALDSTNTQSPPRRRALAPSEFAGEFTARPAHKPEDAPAGYTTGIASTSRQQSGATLQVVPRHLLEPAMRHRRDAMTARQLRRQVHASDFYECSNAQPAPTEADCRVIVDQVSASNEDLIVAENSCLVFGFGTCQGFFCSLCTTLSTSTDFIGSQLDLVDGLCVSGGQAGTIVGEESPQWDAGFVRTGNGLPSYDVC</sequence>
<dbReference type="Proteomes" id="UP001285441">
    <property type="component" value="Unassembled WGS sequence"/>
</dbReference>
<gene>
    <name evidence="2" type="ORF">B0H63DRAFT_140454</name>
</gene>
<reference evidence="2" key="2">
    <citation type="submission" date="2023-06" db="EMBL/GenBank/DDBJ databases">
        <authorList>
            <consortium name="Lawrence Berkeley National Laboratory"/>
            <person name="Haridas S."/>
            <person name="Hensen N."/>
            <person name="Bonometti L."/>
            <person name="Westerberg I."/>
            <person name="Brannstrom I.O."/>
            <person name="Guillou S."/>
            <person name="Cros-Aarteil S."/>
            <person name="Calhoun S."/>
            <person name="Kuo A."/>
            <person name="Mondo S."/>
            <person name="Pangilinan J."/>
            <person name="Riley R."/>
            <person name="LaButti K."/>
            <person name="Andreopoulos B."/>
            <person name="Lipzen A."/>
            <person name="Chen C."/>
            <person name="Yanf M."/>
            <person name="Daum C."/>
            <person name="Ng V."/>
            <person name="Clum A."/>
            <person name="Steindorff A."/>
            <person name="Ohm R."/>
            <person name="Martin F."/>
            <person name="Silar P."/>
            <person name="Natvig D."/>
            <person name="Lalanne C."/>
            <person name="Gautier V."/>
            <person name="Ament-velasquez S.L."/>
            <person name="Kruys A."/>
            <person name="Hutchinson M.I."/>
            <person name="Powell A.J."/>
            <person name="Barry K."/>
            <person name="Miller A.N."/>
            <person name="Grigoriev I.V."/>
            <person name="Debuchy R."/>
            <person name="Gladieux P."/>
            <person name="Thoren M.H."/>
            <person name="Johannesson H."/>
        </authorList>
    </citation>
    <scope>NUCLEOTIDE SEQUENCE</scope>
    <source>
        <strain evidence="2">CBS 232.78</strain>
    </source>
</reference>
<evidence type="ECO:0000313" key="2">
    <source>
        <dbReference type="EMBL" id="KAK3386748.1"/>
    </source>
</evidence>
<reference evidence="2" key="1">
    <citation type="journal article" date="2023" name="Mol. Phylogenet. Evol.">
        <title>Genome-scale phylogeny and comparative genomics of the fungal order Sordariales.</title>
        <authorList>
            <person name="Hensen N."/>
            <person name="Bonometti L."/>
            <person name="Westerberg I."/>
            <person name="Brannstrom I.O."/>
            <person name="Guillou S."/>
            <person name="Cros-Aarteil S."/>
            <person name="Calhoun S."/>
            <person name="Haridas S."/>
            <person name="Kuo A."/>
            <person name="Mondo S."/>
            <person name="Pangilinan J."/>
            <person name="Riley R."/>
            <person name="LaButti K."/>
            <person name="Andreopoulos B."/>
            <person name="Lipzen A."/>
            <person name="Chen C."/>
            <person name="Yan M."/>
            <person name="Daum C."/>
            <person name="Ng V."/>
            <person name="Clum A."/>
            <person name="Steindorff A."/>
            <person name="Ohm R.A."/>
            <person name="Martin F."/>
            <person name="Silar P."/>
            <person name="Natvig D.O."/>
            <person name="Lalanne C."/>
            <person name="Gautier V."/>
            <person name="Ament-Velasquez S.L."/>
            <person name="Kruys A."/>
            <person name="Hutchinson M.I."/>
            <person name="Powell A.J."/>
            <person name="Barry K."/>
            <person name="Miller A.N."/>
            <person name="Grigoriev I.V."/>
            <person name="Debuchy R."/>
            <person name="Gladieux P."/>
            <person name="Hiltunen Thoren M."/>
            <person name="Johannesson H."/>
        </authorList>
    </citation>
    <scope>NUCLEOTIDE SEQUENCE</scope>
    <source>
        <strain evidence="2">CBS 232.78</strain>
    </source>
</reference>
<keyword evidence="3" id="KW-1185">Reference proteome</keyword>
<proteinExistence type="predicted"/>
<accession>A0AAE0NS81</accession>
<dbReference type="EMBL" id="JAULSW010000003">
    <property type="protein sequence ID" value="KAK3386748.1"/>
    <property type="molecule type" value="Genomic_DNA"/>
</dbReference>
<protein>
    <recommendedName>
        <fullName evidence="4">Ecp2 effector protein domain-containing protein</fullName>
    </recommendedName>
</protein>
<keyword evidence="1" id="KW-0732">Signal</keyword>
<evidence type="ECO:0000313" key="3">
    <source>
        <dbReference type="Proteomes" id="UP001285441"/>
    </source>
</evidence>
<feature type="chain" id="PRO_5042182012" description="Ecp2 effector protein domain-containing protein" evidence="1">
    <location>
        <begin position="17"/>
        <end position="211"/>
    </location>
</feature>
<name>A0AAE0NS81_9PEZI</name>
<dbReference type="AlphaFoldDB" id="A0AAE0NS81"/>
<comment type="caution">
    <text evidence="2">The sequence shown here is derived from an EMBL/GenBank/DDBJ whole genome shotgun (WGS) entry which is preliminary data.</text>
</comment>
<evidence type="ECO:0008006" key="4">
    <source>
        <dbReference type="Google" id="ProtNLM"/>
    </source>
</evidence>
<evidence type="ECO:0000256" key="1">
    <source>
        <dbReference type="SAM" id="SignalP"/>
    </source>
</evidence>